<dbReference type="Proteomes" id="UP001150238">
    <property type="component" value="Unassembled WGS sequence"/>
</dbReference>
<reference evidence="1" key="2">
    <citation type="journal article" date="2023" name="Proc. Natl. Acad. Sci. U.S.A.">
        <title>A global phylogenomic analysis of the shiitake genus Lentinula.</title>
        <authorList>
            <person name="Sierra-Patev S."/>
            <person name="Min B."/>
            <person name="Naranjo-Ortiz M."/>
            <person name="Looney B."/>
            <person name="Konkel Z."/>
            <person name="Slot J.C."/>
            <person name="Sakamoto Y."/>
            <person name="Steenwyk J.L."/>
            <person name="Rokas A."/>
            <person name="Carro J."/>
            <person name="Camarero S."/>
            <person name="Ferreira P."/>
            <person name="Molpeceres G."/>
            <person name="Ruiz-Duenas F.J."/>
            <person name="Serrano A."/>
            <person name="Henrissat B."/>
            <person name="Drula E."/>
            <person name="Hughes K.W."/>
            <person name="Mata J.L."/>
            <person name="Ishikawa N.K."/>
            <person name="Vargas-Isla R."/>
            <person name="Ushijima S."/>
            <person name="Smith C.A."/>
            <person name="Donoghue J."/>
            <person name="Ahrendt S."/>
            <person name="Andreopoulos W."/>
            <person name="He G."/>
            <person name="LaButti K."/>
            <person name="Lipzen A."/>
            <person name="Ng V."/>
            <person name="Riley R."/>
            <person name="Sandor L."/>
            <person name="Barry K."/>
            <person name="Martinez A.T."/>
            <person name="Xiao Y."/>
            <person name="Gibbons J.G."/>
            <person name="Terashima K."/>
            <person name="Grigoriev I.V."/>
            <person name="Hibbett D."/>
        </authorList>
    </citation>
    <scope>NUCLEOTIDE SEQUENCE</scope>
    <source>
        <strain evidence="1">Sp2 HRB7682 ss15</strain>
    </source>
</reference>
<name>A0A9W9DYI7_9AGAR</name>
<protein>
    <submittedName>
        <fullName evidence="1">Uncharacterized protein</fullName>
    </submittedName>
</protein>
<reference evidence="1" key="1">
    <citation type="submission" date="2022-08" db="EMBL/GenBank/DDBJ databases">
        <authorList>
            <consortium name="DOE Joint Genome Institute"/>
            <person name="Min B."/>
            <person name="Riley R."/>
            <person name="Sierra-Patev S."/>
            <person name="Naranjo-Ortiz M."/>
            <person name="Looney B."/>
            <person name="Konkel Z."/>
            <person name="Slot J.C."/>
            <person name="Sakamoto Y."/>
            <person name="Steenwyk J.L."/>
            <person name="Rokas A."/>
            <person name="Carro J."/>
            <person name="Camarero S."/>
            <person name="Ferreira P."/>
            <person name="Molpeceres G."/>
            <person name="Ruiz-Duenas F.J."/>
            <person name="Serrano A."/>
            <person name="Henrissat B."/>
            <person name="Drula E."/>
            <person name="Hughes K.W."/>
            <person name="Mata J.L."/>
            <person name="Ishikawa N.K."/>
            <person name="Vargas-Isla R."/>
            <person name="Ushijima S."/>
            <person name="Smith C.A."/>
            <person name="Ahrendt S."/>
            <person name="Andreopoulos W."/>
            <person name="He G."/>
            <person name="Labutti K."/>
            <person name="Lipzen A."/>
            <person name="Ng V."/>
            <person name="Sandor L."/>
            <person name="Barry K."/>
            <person name="Martinez A.T."/>
            <person name="Xiao Y."/>
            <person name="Gibbons J.G."/>
            <person name="Terashima K."/>
            <person name="Hibbett D.S."/>
            <person name="Grigoriev I.V."/>
        </authorList>
    </citation>
    <scope>NUCLEOTIDE SEQUENCE</scope>
    <source>
        <strain evidence="1">Sp2 HRB7682 ss15</strain>
    </source>
</reference>
<proteinExistence type="predicted"/>
<evidence type="ECO:0000313" key="1">
    <source>
        <dbReference type="EMBL" id="KAJ4489745.1"/>
    </source>
</evidence>
<feature type="non-terminal residue" evidence="1">
    <location>
        <position position="1"/>
    </location>
</feature>
<accession>A0A9W9DYI7</accession>
<comment type="caution">
    <text evidence="1">The sequence shown here is derived from an EMBL/GenBank/DDBJ whole genome shotgun (WGS) entry which is preliminary data.</text>
</comment>
<sequence length="80" mass="9046">YNHRIFKKFNDYPTAKMYYEELVDSKILDMLQPAPEKDEVFIVIQGVRPGVYIKRCVACSIGLAWQGGEVMATVGCKSNA</sequence>
<dbReference type="AlphaFoldDB" id="A0A9W9DYI7"/>
<feature type="non-terminal residue" evidence="1">
    <location>
        <position position="80"/>
    </location>
</feature>
<gene>
    <name evidence="1" type="ORF">C8J55DRAFT_389430</name>
</gene>
<dbReference type="EMBL" id="JANVFS010000007">
    <property type="protein sequence ID" value="KAJ4489745.1"/>
    <property type="molecule type" value="Genomic_DNA"/>
</dbReference>
<evidence type="ECO:0000313" key="2">
    <source>
        <dbReference type="Proteomes" id="UP001150238"/>
    </source>
</evidence>
<organism evidence="1 2">
    <name type="scientific">Lentinula lateritia</name>
    <dbReference type="NCBI Taxonomy" id="40482"/>
    <lineage>
        <taxon>Eukaryota</taxon>
        <taxon>Fungi</taxon>
        <taxon>Dikarya</taxon>
        <taxon>Basidiomycota</taxon>
        <taxon>Agaricomycotina</taxon>
        <taxon>Agaricomycetes</taxon>
        <taxon>Agaricomycetidae</taxon>
        <taxon>Agaricales</taxon>
        <taxon>Marasmiineae</taxon>
        <taxon>Omphalotaceae</taxon>
        <taxon>Lentinula</taxon>
    </lineage>
</organism>